<proteinExistence type="predicted"/>
<evidence type="ECO:0000313" key="1">
    <source>
        <dbReference type="EMBL" id="MDA0167177.1"/>
    </source>
</evidence>
<evidence type="ECO:0000313" key="2">
    <source>
        <dbReference type="Proteomes" id="UP001149140"/>
    </source>
</evidence>
<reference evidence="1" key="1">
    <citation type="submission" date="2022-10" db="EMBL/GenBank/DDBJ databases">
        <title>The WGS of Solirubrobacter ginsenosidimutans DSM 21036.</title>
        <authorList>
            <person name="Jiang Z."/>
        </authorList>
    </citation>
    <scope>NUCLEOTIDE SEQUENCE</scope>
    <source>
        <strain evidence="1">DSM 21036</strain>
    </source>
</reference>
<accession>A0A9X3S6T2</accession>
<name>A0A9X3S6T2_9ACTN</name>
<comment type="caution">
    <text evidence="1">The sequence shown here is derived from an EMBL/GenBank/DDBJ whole genome shotgun (WGS) entry which is preliminary data.</text>
</comment>
<dbReference type="Proteomes" id="UP001149140">
    <property type="component" value="Unassembled WGS sequence"/>
</dbReference>
<dbReference type="RefSeq" id="WP_270046427.1">
    <property type="nucleotide sequence ID" value="NZ_JAPDOD010000091.1"/>
</dbReference>
<gene>
    <name evidence="1" type="ORF">OM076_43355</name>
</gene>
<dbReference type="AlphaFoldDB" id="A0A9X3S6T2"/>
<keyword evidence="2" id="KW-1185">Reference proteome</keyword>
<organism evidence="1 2">
    <name type="scientific">Solirubrobacter ginsenosidimutans</name>
    <dbReference type="NCBI Taxonomy" id="490573"/>
    <lineage>
        <taxon>Bacteria</taxon>
        <taxon>Bacillati</taxon>
        <taxon>Actinomycetota</taxon>
        <taxon>Thermoleophilia</taxon>
        <taxon>Solirubrobacterales</taxon>
        <taxon>Solirubrobacteraceae</taxon>
        <taxon>Solirubrobacter</taxon>
    </lineage>
</organism>
<sequence length="84" mass="8706">MPFKLVGTEGRTLRLEVQAGGAPCDGVRKVAVEETPKTVTVTVTTGPDPEAKCGPGVVAMIGRIPVQAKLRDPLGNRTLIDGAP</sequence>
<protein>
    <submittedName>
        <fullName evidence="1">Uncharacterized protein</fullName>
    </submittedName>
</protein>
<dbReference type="EMBL" id="JAPDOD010000091">
    <property type="protein sequence ID" value="MDA0167177.1"/>
    <property type="molecule type" value="Genomic_DNA"/>
</dbReference>